<reference evidence="2 3" key="1">
    <citation type="journal article" date="2015" name="Proc. Natl. Acad. Sci. U.S.A.">
        <title>The resurrection genome of Boea hygrometrica: A blueprint for survival of dehydration.</title>
        <authorList>
            <person name="Xiao L."/>
            <person name="Yang G."/>
            <person name="Zhang L."/>
            <person name="Yang X."/>
            <person name="Zhao S."/>
            <person name="Ji Z."/>
            <person name="Zhou Q."/>
            <person name="Hu M."/>
            <person name="Wang Y."/>
            <person name="Chen M."/>
            <person name="Xu Y."/>
            <person name="Jin H."/>
            <person name="Xiao X."/>
            <person name="Hu G."/>
            <person name="Bao F."/>
            <person name="Hu Y."/>
            <person name="Wan P."/>
            <person name="Li L."/>
            <person name="Deng X."/>
            <person name="Kuang T."/>
            <person name="Xiang C."/>
            <person name="Zhu J.K."/>
            <person name="Oliver M.J."/>
            <person name="He Y."/>
        </authorList>
    </citation>
    <scope>NUCLEOTIDE SEQUENCE [LARGE SCALE GENOMIC DNA]</scope>
    <source>
        <strain evidence="3">cv. XS01</strain>
    </source>
</reference>
<evidence type="ECO:0000256" key="1">
    <source>
        <dbReference type="SAM" id="MobiDB-lite"/>
    </source>
</evidence>
<feature type="region of interest" description="Disordered" evidence="1">
    <location>
        <begin position="62"/>
        <end position="81"/>
    </location>
</feature>
<protein>
    <submittedName>
        <fullName evidence="2">Uncharacterized protein</fullName>
    </submittedName>
</protein>
<feature type="compositionally biased region" description="Low complexity" evidence="1">
    <location>
        <begin position="13"/>
        <end position="23"/>
    </location>
</feature>
<gene>
    <name evidence="2" type="ORF">F511_47687</name>
</gene>
<accession>A0A2Z6ZWM1</accession>
<dbReference type="AlphaFoldDB" id="A0A2Z6ZWM1"/>
<keyword evidence="3" id="KW-1185">Reference proteome</keyword>
<organism evidence="2 3">
    <name type="scientific">Dorcoceras hygrometricum</name>
    <dbReference type="NCBI Taxonomy" id="472368"/>
    <lineage>
        <taxon>Eukaryota</taxon>
        <taxon>Viridiplantae</taxon>
        <taxon>Streptophyta</taxon>
        <taxon>Embryophyta</taxon>
        <taxon>Tracheophyta</taxon>
        <taxon>Spermatophyta</taxon>
        <taxon>Magnoliopsida</taxon>
        <taxon>eudicotyledons</taxon>
        <taxon>Gunneridae</taxon>
        <taxon>Pentapetalae</taxon>
        <taxon>asterids</taxon>
        <taxon>lamiids</taxon>
        <taxon>Lamiales</taxon>
        <taxon>Gesneriaceae</taxon>
        <taxon>Didymocarpoideae</taxon>
        <taxon>Trichosporeae</taxon>
        <taxon>Loxocarpinae</taxon>
        <taxon>Dorcoceras</taxon>
    </lineage>
</organism>
<dbReference type="EMBL" id="KV296765">
    <property type="protein sequence ID" value="KZT75288.1"/>
    <property type="molecule type" value="Genomic_DNA"/>
</dbReference>
<proteinExistence type="predicted"/>
<dbReference type="Proteomes" id="UP000250235">
    <property type="component" value="Unassembled WGS sequence"/>
</dbReference>
<feature type="region of interest" description="Disordered" evidence="1">
    <location>
        <begin position="1"/>
        <end position="23"/>
    </location>
</feature>
<evidence type="ECO:0000313" key="2">
    <source>
        <dbReference type="EMBL" id="KZT75288.1"/>
    </source>
</evidence>
<sequence>MLSTAKATKLHSRATATRATRTRRPGTGLLLKLLTARSEPTTTRLLSYLLLLLLLLRKTERTGNSETTELPDQPVDHPALA</sequence>
<evidence type="ECO:0000313" key="3">
    <source>
        <dbReference type="Proteomes" id="UP000250235"/>
    </source>
</evidence>
<name>A0A2Z6ZWM1_9LAMI</name>